<dbReference type="PANTHER" id="PTHR46041:SF2">
    <property type="entry name" value="MITOCHONDRIAL INNER MEMBRANE PROTEASE SUBUNIT 2"/>
    <property type="match status" value="1"/>
</dbReference>
<dbReference type="InterPro" id="IPR000223">
    <property type="entry name" value="Pept_S26A_signal_pept_1"/>
</dbReference>
<dbReference type="STRING" id="1173061.A0A0J9XBS6"/>
<keyword evidence="6" id="KW-0999">Mitochondrion inner membrane</keyword>
<reference evidence="15" key="3">
    <citation type="submission" date="2020-01" db="EMBL/GenBank/DDBJ databases">
        <authorList>
            <person name="Perkins V."/>
            <person name="Lessard M.-H."/>
            <person name="Dugat-Bony E."/>
            <person name="Frenette M."/>
            <person name="Labrie S."/>
        </authorList>
    </citation>
    <scope>NUCLEOTIDE SEQUENCE</scope>
    <source>
        <strain evidence="15">LMA-70</strain>
    </source>
</reference>
<evidence type="ECO:0000256" key="2">
    <source>
        <dbReference type="ARBA" id="ARBA00007066"/>
    </source>
</evidence>
<dbReference type="EMBL" id="QQZK01000092">
    <property type="protein sequence ID" value="KAF5097430.1"/>
    <property type="molecule type" value="Genomic_DNA"/>
</dbReference>
<dbReference type="SUPFAM" id="SSF51306">
    <property type="entry name" value="LexA/Signal peptidase"/>
    <property type="match status" value="1"/>
</dbReference>
<accession>A0A0J9XBS6</accession>
<dbReference type="InterPro" id="IPR037730">
    <property type="entry name" value="IMP2"/>
</dbReference>
<dbReference type="PANTHER" id="PTHR46041">
    <property type="entry name" value="MITOCHONDRIAL INNER MEMBRANE PROTEASE SUBUNIT 2"/>
    <property type="match status" value="1"/>
</dbReference>
<evidence type="ECO:0000313" key="16">
    <source>
        <dbReference type="Proteomes" id="UP000242525"/>
    </source>
</evidence>
<proteinExistence type="inferred from homology"/>
<organism evidence="14 16">
    <name type="scientific">Geotrichum candidum</name>
    <name type="common">Oospora lactis</name>
    <name type="synonym">Dipodascus geotrichum</name>
    <dbReference type="NCBI Taxonomy" id="1173061"/>
    <lineage>
        <taxon>Eukaryota</taxon>
        <taxon>Fungi</taxon>
        <taxon>Dikarya</taxon>
        <taxon>Ascomycota</taxon>
        <taxon>Saccharomycotina</taxon>
        <taxon>Dipodascomycetes</taxon>
        <taxon>Dipodascales</taxon>
        <taxon>Dipodascaceae</taxon>
        <taxon>Geotrichum</taxon>
    </lineage>
</organism>
<evidence type="ECO:0000256" key="4">
    <source>
        <dbReference type="ARBA" id="ARBA00022670"/>
    </source>
</evidence>
<feature type="active site" evidence="11">
    <location>
        <position position="86"/>
    </location>
</feature>
<dbReference type="Pfam" id="PF10502">
    <property type="entry name" value="Peptidase_S26"/>
    <property type="match status" value="1"/>
</dbReference>
<comment type="similarity">
    <text evidence="2">Belongs to the peptidase S26 family. IMP2 subfamily.</text>
</comment>
<dbReference type="Gene3D" id="2.10.109.10">
    <property type="entry name" value="Umud Fragment, subunit A"/>
    <property type="match status" value="1"/>
</dbReference>
<dbReference type="GO" id="GO:0004252">
    <property type="term" value="F:serine-type endopeptidase activity"/>
    <property type="evidence" value="ECO:0007669"/>
    <property type="project" value="InterPro"/>
</dbReference>
<keyword evidence="8" id="KW-1133">Transmembrane helix</keyword>
<evidence type="ECO:0000256" key="8">
    <source>
        <dbReference type="ARBA" id="ARBA00022989"/>
    </source>
</evidence>
<feature type="signal peptide" evidence="12">
    <location>
        <begin position="1"/>
        <end position="21"/>
    </location>
</feature>
<sequence length="180" mass="19594">MFRYAAKVSLLTLSWIPVAITVSEHVGHVGRIQGSSMKPTLNPDSSLGWSDYVFLWKWGLRDNNSMKVGDVVLLRSPTDPEKILIKRVLGVAGDEILTRAPYPKPRCPIPTNHLWVEGDNIHSVDSNNFGPVSTGLVIGKATRIVFPPSRFGPMPTTGGREARIAELKKQAGLGPDAAAE</sequence>
<evidence type="ECO:0000256" key="11">
    <source>
        <dbReference type="PIRSR" id="PIRSR600223-1"/>
    </source>
</evidence>
<dbReference type="GO" id="GO:0042720">
    <property type="term" value="C:mitochondrial inner membrane peptidase complex"/>
    <property type="evidence" value="ECO:0007669"/>
    <property type="project" value="InterPro"/>
</dbReference>
<evidence type="ECO:0000256" key="7">
    <source>
        <dbReference type="ARBA" id="ARBA00022801"/>
    </source>
</evidence>
<comment type="caution">
    <text evidence="14">The sequence shown here is derived from an EMBL/GenBank/DDBJ whole genome shotgun (WGS) entry which is preliminary data.</text>
</comment>
<dbReference type="AlphaFoldDB" id="A0A0J9XBS6"/>
<feature type="active site" evidence="11">
    <location>
        <position position="36"/>
    </location>
</feature>
<dbReference type="PRINTS" id="PR00727">
    <property type="entry name" value="LEADERPTASE"/>
</dbReference>
<dbReference type="Proteomes" id="UP000242525">
    <property type="component" value="Unassembled WGS sequence"/>
</dbReference>
<gene>
    <name evidence="14" type="ORF">BN980_GECA08s03827g</name>
    <name evidence="15" type="ORF">DV451_003837</name>
</gene>
<feature type="chain" id="PRO_5044544394" description="Mitochondrial inner membrane protease subunit 2" evidence="12">
    <location>
        <begin position="22"/>
        <end position="180"/>
    </location>
</feature>
<dbReference type="GO" id="GO:0006465">
    <property type="term" value="P:signal peptide processing"/>
    <property type="evidence" value="ECO:0007669"/>
    <property type="project" value="InterPro"/>
</dbReference>
<keyword evidence="16" id="KW-1185">Reference proteome</keyword>
<keyword evidence="9" id="KW-0496">Mitochondrion</keyword>
<keyword evidence="4" id="KW-0645">Protease</keyword>
<keyword evidence="12" id="KW-0732">Signal</keyword>
<evidence type="ECO:0000259" key="13">
    <source>
        <dbReference type="Pfam" id="PF10502"/>
    </source>
</evidence>
<dbReference type="InterPro" id="IPR036286">
    <property type="entry name" value="LexA/Signal_pep-like_sf"/>
</dbReference>
<dbReference type="CDD" id="cd06530">
    <property type="entry name" value="S26_SPase_I"/>
    <property type="match status" value="1"/>
</dbReference>
<dbReference type="InterPro" id="IPR019533">
    <property type="entry name" value="Peptidase_S26"/>
</dbReference>
<keyword evidence="5" id="KW-0812">Transmembrane</keyword>
<name>A0A0J9XBS6_GEOCN</name>
<reference evidence="14 16" key="1">
    <citation type="submission" date="2014-03" db="EMBL/GenBank/DDBJ databases">
        <authorList>
            <person name="Casaregola S."/>
        </authorList>
    </citation>
    <scope>NUCLEOTIDE SEQUENCE [LARGE SCALE GENOMIC DNA]</scope>
    <source>
        <strain evidence="14 16">CLIB 918</strain>
    </source>
</reference>
<keyword evidence="10" id="KW-0472">Membrane</keyword>
<evidence type="ECO:0000256" key="3">
    <source>
        <dbReference type="ARBA" id="ARBA00013650"/>
    </source>
</evidence>
<evidence type="ECO:0000256" key="6">
    <source>
        <dbReference type="ARBA" id="ARBA00022792"/>
    </source>
</evidence>
<keyword evidence="7" id="KW-0378">Hydrolase</keyword>
<evidence type="ECO:0000313" key="15">
    <source>
        <dbReference type="EMBL" id="KAF5097430.1"/>
    </source>
</evidence>
<evidence type="ECO:0000313" key="14">
    <source>
        <dbReference type="EMBL" id="CDO54730.1"/>
    </source>
</evidence>
<protein>
    <recommendedName>
        <fullName evidence="3">Mitochondrial inner membrane protease subunit 2</fullName>
    </recommendedName>
</protein>
<evidence type="ECO:0000256" key="5">
    <source>
        <dbReference type="ARBA" id="ARBA00022692"/>
    </source>
</evidence>
<dbReference type="Proteomes" id="UP000750522">
    <property type="component" value="Unassembled WGS sequence"/>
</dbReference>
<evidence type="ECO:0000256" key="12">
    <source>
        <dbReference type="SAM" id="SignalP"/>
    </source>
</evidence>
<evidence type="ECO:0000256" key="9">
    <source>
        <dbReference type="ARBA" id="ARBA00023128"/>
    </source>
</evidence>
<comment type="subcellular location">
    <subcellularLocation>
        <location evidence="1">Mitochondrion inner membrane</location>
        <topology evidence="1">Single-pass membrane protein</topology>
    </subcellularLocation>
</comment>
<dbReference type="OrthoDB" id="9996127at2759"/>
<evidence type="ECO:0000256" key="10">
    <source>
        <dbReference type="ARBA" id="ARBA00023136"/>
    </source>
</evidence>
<reference evidence="15" key="2">
    <citation type="journal article" date="2020" name="Front. Microbiol.">
        <title>Phenotypic and Genetic Characterization of the Cheese Ripening Yeast Geotrichum candidum.</title>
        <authorList>
            <person name="Perkins V."/>
            <person name="Vignola S."/>
            <person name="Lessard M.H."/>
            <person name="Plante P.L."/>
            <person name="Corbeil J."/>
            <person name="Dugat-Bony E."/>
            <person name="Frenette M."/>
            <person name="Labrie S."/>
        </authorList>
    </citation>
    <scope>NUCLEOTIDE SEQUENCE</scope>
    <source>
        <strain evidence="15">LMA-70</strain>
    </source>
</reference>
<feature type="domain" description="Peptidase S26" evidence="13">
    <location>
        <begin position="11"/>
        <end position="97"/>
    </location>
</feature>
<dbReference type="EMBL" id="CCBN010000008">
    <property type="protein sequence ID" value="CDO54730.1"/>
    <property type="molecule type" value="Genomic_DNA"/>
</dbReference>
<dbReference type="GO" id="GO:0006627">
    <property type="term" value="P:protein processing involved in protein targeting to mitochondrion"/>
    <property type="evidence" value="ECO:0007669"/>
    <property type="project" value="InterPro"/>
</dbReference>
<dbReference type="FunFam" id="2.10.109.10:FF:000005">
    <property type="entry name" value="Mitochondrial inner membrane protease subunit"/>
    <property type="match status" value="1"/>
</dbReference>
<evidence type="ECO:0000256" key="1">
    <source>
        <dbReference type="ARBA" id="ARBA00004434"/>
    </source>
</evidence>